<sequence length="279" mass="33871">MKSEIQTQNDTIVGVKNYDKKGRIIFNKTTQIIENWNNDLMTWITADFYSNDKKIYSYYAHSNLTLNKTIYDYDSENNLRETYTVSVPKPTDRKRNPYKEIYVINSSDSLKNYIESRLVNLDTLRKTFDSKREKDKFYLTYRDKNGYSTKEFWTIIDSIEISKTIEKYNDENLLISSYKRTRYNEGIDSYKYNENGQLIEEIEKYDIDNDGFQKKVHNYNKDKLIKTLFYHDNNLAFTYEYIYEDTLLVRKINKRITNSKGFSNRKREEIIEYEYRYYE</sequence>
<evidence type="ECO:0000313" key="1">
    <source>
        <dbReference type="EMBL" id="MFC4690932.1"/>
    </source>
</evidence>
<organism evidence="1 2">
    <name type="scientific">Dokdonia genika</name>
    <dbReference type="NCBI Taxonomy" id="308113"/>
    <lineage>
        <taxon>Bacteria</taxon>
        <taxon>Pseudomonadati</taxon>
        <taxon>Bacteroidota</taxon>
        <taxon>Flavobacteriia</taxon>
        <taxon>Flavobacteriales</taxon>
        <taxon>Flavobacteriaceae</taxon>
        <taxon>Dokdonia</taxon>
    </lineage>
</organism>
<dbReference type="EMBL" id="JBHSHB010000020">
    <property type="protein sequence ID" value="MFC4690932.1"/>
    <property type="molecule type" value="Genomic_DNA"/>
</dbReference>
<protein>
    <recommendedName>
        <fullName evidence="3">YD repeat-containing protein</fullName>
    </recommendedName>
</protein>
<dbReference type="Proteomes" id="UP001595878">
    <property type="component" value="Unassembled WGS sequence"/>
</dbReference>
<evidence type="ECO:0000313" key="2">
    <source>
        <dbReference type="Proteomes" id="UP001595878"/>
    </source>
</evidence>
<keyword evidence="2" id="KW-1185">Reference proteome</keyword>
<gene>
    <name evidence="1" type="ORF">ACFO5T_10875</name>
</gene>
<comment type="caution">
    <text evidence="1">The sequence shown here is derived from an EMBL/GenBank/DDBJ whole genome shotgun (WGS) entry which is preliminary data.</text>
</comment>
<proteinExistence type="predicted"/>
<name>A0ABV9LBP3_9FLAO</name>
<evidence type="ECO:0008006" key="3">
    <source>
        <dbReference type="Google" id="ProtNLM"/>
    </source>
</evidence>
<reference evidence="2" key="1">
    <citation type="journal article" date="2019" name="Int. J. Syst. Evol. Microbiol.">
        <title>The Global Catalogue of Microorganisms (GCM) 10K type strain sequencing project: providing services to taxonomists for standard genome sequencing and annotation.</title>
        <authorList>
            <consortium name="The Broad Institute Genomics Platform"/>
            <consortium name="The Broad Institute Genome Sequencing Center for Infectious Disease"/>
            <person name="Wu L."/>
            <person name="Ma J."/>
        </authorList>
    </citation>
    <scope>NUCLEOTIDE SEQUENCE [LARGE SCALE GENOMIC DNA]</scope>
    <source>
        <strain evidence="2">CGMCC 4.7427</strain>
    </source>
</reference>
<accession>A0ABV9LBP3</accession>
<dbReference type="RefSeq" id="WP_380034322.1">
    <property type="nucleotide sequence ID" value="NZ_JBHSHB010000020.1"/>
</dbReference>